<keyword evidence="4 6" id="KW-1133">Transmembrane helix</keyword>
<dbReference type="AlphaFoldDB" id="Q1UYZ9"/>
<evidence type="ECO:0000256" key="1">
    <source>
        <dbReference type="ARBA" id="ARBA00004167"/>
    </source>
</evidence>
<dbReference type="Gene3D" id="3.30.700.10">
    <property type="entry name" value="Glycoprotein, Type 4 Pilin"/>
    <property type="match status" value="1"/>
</dbReference>
<keyword evidence="5 6" id="KW-0472">Membrane</keyword>
<keyword evidence="3 6" id="KW-0812">Transmembrane</keyword>
<dbReference type="SUPFAM" id="SSF54523">
    <property type="entry name" value="Pili subunits"/>
    <property type="match status" value="1"/>
</dbReference>
<dbReference type="EMBL" id="AAPV01000002">
    <property type="protein sequence ID" value="EAS84392.1"/>
    <property type="molecule type" value="Genomic_DNA"/>
</dbReference>
<dbReference type="GO" id="GO:0016020">
    <property type="term" value="C:membrane"/>
    <property type="evidence" value="ECO:0007669"/>
    <property type="project" value="UniProtKB-SubCell"/>
</dbReference>
<organism evidence="7 8">
    <name type="scientific">Pelagibacter ubique (strain HTCC1002)</name>
    <dbReference type="NCBI Taxonomy" id="314261"/>
    <lineage>
        <taxon>Bacteria</taxon>
        <taxon>Pseudomonadati</taxon>
        <taxon>Pseudomonadota</taxon>
        <taxon>Alphaproteobacteria</taxon>
        <taxon>Candidatus Pelagibacterales</taxon>
        <taxon>Candidatus Pelagibacteraceae</taxon>
        <taxon>Candidatus Pelagibacter</taxon>
    </lineage>
</organism>
<comment type="subcellular location">
    <subcellularLocation>
        <location evidence="1">Membrane</location>
        <topology evidence="1">Single-pass membrane protein</topology>
    </subcellularLocation>
</comment>
<proteinExistence type="predicted"/>
<dbReference type="HOGENOM" id="CLU_1303054_0_0_5"/>
<keyword evidence="2" id="KW-0488">Methylation</keyword>
<name>Q1UYZ9_PELU1</name>
<dbReference type="InterPro" id="IPR012902">
    <property type="entry name" value="N_methyl_site"/>
</dbReference>
<evidence type="ECO:0000313" key="8">
    <source>
        <dbReference type="Proteomes" id="UP000005306"/>
    </source>
</evidence>
<evidence type="ECO:0000256" key="3">
    <source>
        <dbReference type="ARBA" id="ARBA00022692"/>
    </source>
</evidence>
<evidence type="ECO:0000256" key="6">
    <source>
        <dbReference type="SAM" id="Phobius"/>
    </source>
</evidence>
<feature type="transmembrane region" description="Helical" evidence="6">
    <location>
        <begin position="12"/>
        <end position="34"/>
    </location>
</feature>
<accession>Q1UYZ9</accession>
<dbReference type="InterPro" id="IPR045584">
    <property type="entry name" value="Pilin-like"/>
</dbReference>
<dbReference type="PANTHER" id="PTHR30093:SF44">
    <property type="entry name" value="TYPE II SECRETION SYSTEM CORE PROTEIN G"/>
    <property type="match status" value="1"/>
</dbReference>
<dbReference type="Proteomes" id="UP000005306">
    <property type="component" value="Unassembled WGS sequence"/>
</dbReference>
<dbReference type="RefSeq" id="WP_006996979.1">
    <property type="nucleotide sequence ID" value="NZ_CH724130.1"/>
</dbReference>
<sequence length="210" mass="23611">MKKIKNGFTLIELLVVVAIIGILSSVGVVAYNGYTAGAKESACKGNFRTIVKAVYENIMWCELNPTINFLWGSQQSREYDCGNLEEENYNRSLNATSEEILAKLTVHQLGNMDRIRELAAARGQETKLDSRSTLKTMTNPYTGYTVLDAASPNAYYYGDNYDMRGKVTLGKKDSSGNELGFANWKAEEEGQLFLITKCRDKVIEYEFDIY</sequence>
<gene>
    <name evidence="7" type="ORF">PU1002_01680</name>
</gene>
<protein>
    <submittedName>
        <fullName evidence="7">Fimbrial protein pilin</fullName>
    </submittedName>
</protein>
<evidence type="ECO:0000256" key="4">
    <source>
        <dbReference type="ARBA" id="ARBA00022989"/>
    </source>
</evidence>
<evidence type="ECO:0000313" key="7">
    <source>
        <dbReference type="EMBL" id="EAS84392.1"/>
    </source>
</evidence>
<dbReference type="Pfam" id="PF07963">
    <property type="entry name" value="N_methyl"/>
    <property type="match status" value="1"/>
</dbReference>
<evidence type="ECO:0000256" key="5">
    <source>
        <dbReference type="ARBA" id="ARBA00023136"/>
    </source>
</evidence>
<comment type="caution">
    <text evidence="7">The sequence shown here is derived from an EMBL/GenBank/DDBJ whole genome shotgun (WGS) entry which is preliminary data.</text>
</comment>
<dbReference type="NCBIfam" id="TIGR02532">
    <property type="entry name" value="IV_pilin_GFxxxE"/>
    <property type="match status" value="1"/>
</dbReference>
<dbReference type="PANTHER" id="PTHR30093">
    <property type="entry name" value="GENERAL SECRETION PATHWAY PROTEIN G"/>
    <property type="match status" value="1"/>
</dbReference>
<reference evidence="7 8" key="1">
    <citation type="submission" date="2006-04" db="EMBL/GenBank/DDBJ databases">
        <authorList>
            <person name="Giovannoni S.J."/>
            <person name="Cho J.-C."/>
            <person name="Ferriera S."/>
            <person name="Johnson J."/>
            <person name="Kravitz S."/>
            <person name="Halpern A."/>
            <person name="Remington K."/>
            <person name="Beeson K."/>
            <person name="Tran B."/>
            <person name="Rogers Y.-H."/>
            <person name="Friedman R."/>
            <person name="Venter J.C."/>
        </authorList>
    </citation>
    <scope>NUCLEOTIDE SEQUENCE [LARGE SCALE GENOMIC DNA]</scope>
    <source>
        <strain evidence="7 8">HTCC1002</strain>
    </source>
</reference>
<evidence type="ECO:0000256" key="2">
    <source>
        <dbReference type="ARBA" id="ARBA00022481"/>
    </source>
</evidence>